<dbReference type="Proteomes" id="UP000283568">
    <property type="component" value="Unassembled WGS sequence"/>
</dbReference>
<reference evidence="1 2" key="1">
    <citation type="submission" date="2018-09" db="EMBL/GenBank/DDBJ databases">
        <title>Genomic Encyclopedia of Archaeal and Bacterial Type Strains, Phase II (KMG-II): from individual species to whole genera.</title>
        <authorList>
            <person name="Goeker M."/>
        </authorList>
    </citation>
    <scope>NUCLEOTIDE SEQUENCE [LARGE SCALE GENOMIC DNA]</scope>
    <source>
        <strain evidence="1 2">DSM 16337</strain>
    </source>
</reference>
<dbReference type="EMBL" id="RAQI01000007">
    <property type="protein sequence ID" value="RKE87415.1"/>
    <property type="molecule type" value="Genomic_DNA"/>
</dbReference>
<organism evidence="1 2">
    <name type="scientific">Xenorhabdus ehlersii</name>
    <dbReference type="NCBI Taxonomy" id="290111"/>
    <lineage>
        <taxon>Bacteria</taxon>
        <taxon>Pseudomonadati</taxon>
        <taxon>Pseudomonadota</taxon>
        <taxon>Gammaproteobacteria</taxon>
        <taxon>Enterobacterales</taxon>
        <taxon>Morganellaceae</taxon>
        <taxon>Xenorhabdus</taxon>
    </lineage>
</organism>
<sequence>MAQYLPKSTFRNIIYGLPRFCNTHFDVWLACLNLSGVSMSMDTRATMSSAPDEP</sequence>
<name>A0ABX9PCY0_9GAMM</name>
<protein>
    <submittedName>
        <fullName evidence="1">Uncharacterized protein</fullName>
    </submittedName>
</protein>
<evidence type="ECO:0000313" key="2">
    <source>
        <dbReference type="Proteomes" id="UP000283568"/>
    </source>
</evidence>
<keyword evidence="2" id="KW-1185">Reference proteome</keyword>
<proteinExistence type="predicted"/>
<accession>A0ABX9PCY0</accession>
<gene>
    <name evidence="1" type="ORF">BDE27_3761</name>
</gene>
<evidence type="ECO:0000313" key="1">
    <source>
        <dbReference type="EMBL" id="RKE87415.1"/>
    </source>
</evidence>
<comment type="caution">
    <text evidence="1">The sequence shown here is derived from an EMBL/GenBank/DDBJ whole genome shotgun (WGS) entry which is preliminary data.</text>
</comment>